<feature type="domain" description="Yippee" evidence="1">
    <location>
        <begin position="13"/>
        <end position="110"/>
    </location>
</feature>
<sequence length="274" mass="32269">MGIKFLENIPGTFSYHCVTCGVFLSPVEEVLSDNFTGVTGPAMLFKSAKNLRYGACDKREMLTGLHYVRDIFCLNCDVKLGWMYEMALVDTERYKEGAVILEKKLICKHDDHNCTIKQEEDDDDGRDPRVRNRQHRFLPEHMVFRQAPQIRLPRANVDDPERVREHMNEARVREHEAMMNLHDMRPERDEMIIEEMHEHPAIDFNDNRGDAEFALRDEYAPLVLLAVQRDAEAMRRVMGRTNEYIRTMQRQEDYAAAMRESRRGLDFDEDEEPW</sequence>
<gene>
    <name evidence="2" type="ORF">CBOVIS_LOCUS10863</name>
</gene>
<reference evidence="2 3" key="1">
    <citation type="submission" date="2020-04" db="EMBL/GenBank/DDBJ databases">
        <authorList>
            <person name="Laetsch R D."/>
            <person name="Stevens L."/>
            <person name="Kumar S."/>
            <person name="Blaxter L. M."/>
        </authorList>
    </citation>
    <scope>NUCLEOTIDE SEQUENCE [LARGE SCALE GENOMIC DNA]</scope>
</reference>
<dbReference type="InterPro" id="IPR034751">
    <property type="entry name" value="Yippee"/>
</dbReference>
<evidence type="ECO:0000313" key="3">
    <source>
        <dbReference type="Proteomes" id="UP000494206"/>
    </source>
</evidence>
<dbReference type="InterPro" id="IPR039058">
    <property type="entry name" value="Yippee_fam"/>
</dbReference>
<organism evidence="2 3">
    <name type="scientific">Caenorhabditis bovis</name>
    <dbReference type="NCBI Taxonomy" id="2654633"/>
    <lineage>
        <taxon>Eukaryota</taxon>
        <taxon>Metazoa</taxon>
        <taxon>Ecdysozoa</taxon>
        <taxon>Nematoda</taxon>
        <taxon>Chromadorea</taxon>
        <taxon>Rhabditida</taxon>
        <taxon>Rhabditina</taxon>
        <taxon>Rhabditomorpha</taxon>
        <taxon>Rhabditoidea</taxon>
        <taxon>Rhabditidae</taxon>
        <taxon>Peloderinae</taxon>
        <taxon>Caenorhabditis</taxon>
    </lineage>
</organism>
<accession>A0A8S1F8C6</accession>
<protein>
    <recommendedName>
        <fullName evidence="1">Yippee domain-containing protein</fullName>
    </recommendedName>
</protein>
<comment type="caution">
    <text evidence="2">The sequence shown here is derived from an EMBL/GenBank/DDBJ whole genome shotgun (WGS) entry which is preliminary data.</text>
</comment>
<dbReference type="PANTHER" id="PTHR13848">
    <property type="entry name" value="PROTEIN YIPPEE-LIKE CG15309-RELATED"/>
    <property type="match status" value="1"/>
</dbReference>
<evidence type="ECO:0000313" key="2">
    <source>
        <dbReference type="EMBL" id="CAB3409177.1"/>
    </source>
</evidence>
<dbReference type="EMBL" id="CADEPM010000008">
    <property type="protein sequence ID" value="CAB3409177.1"/>
    <property type="molecule type" value="Genomic_DNA"/>
</dbReference>
<dbReference type="AlphaFoldDB" id="A0A8S1F8C6"/>
<dbReference type="Proteomes" id="UP000494206">
    <property type="component" value="Unassembled WGS sequence"/>
</dbReference>
<evidence type="ECO:0000259" key="1">
    <source>
        <dbReference type="PROSITE" id="PS51792"/>
    </source>
</evidence>
<proteinExistence type="predicted"/>
<dbReference type="PROSITE" id="PS51792">
    <property type="entry name" value="YIPPEE"/>
    <property type="match status" value="1"/>
</dbReference>
<name>A0A8S1F8C6_9PELO</name>
<dbReference type="OrthoDB" id="6407410at2759"/>
<keyword evidence="3" id="KW-1185">Reference proteome</keyword>